<reference evidence="2 3" key="1">
    <citation type="submission" date="2019-07" db="EMBL/GenBank/DDBJ databases">
        <title>Rhodotorula toruloides NBRC10032 genome sequencing.</title>
        <authorList>
            <person name="Shida Y."/>
            <person name="Takaku H."/>
            <person name="Ogasawara W."/>
            <person name="Mori K."/>
        </authorList>
    </citation>
    <scope>NUCLEOTIDE SEQUENCE [LARGE SCALE GENOMIC DNA]</scope>
    <source>
        <strain evidence="2 3">NBRC10032</strain>
    </source>
</reference>
<evidence type="ECO:0000313" key="2">
    <source>
        <dbReference type="EMBL" id="GEM12198.1"/>
    </source>
</evidence>
<dbReference type="GO" id="GO:0004672">
    <property type="term" value="F:protein kinase activity"/>
    <property type="evidence" value="ECO:0007669"/>
    <property type="project" value="InterPro"/>
</dbReference>
<sequence length="517" mass="57572">MLIQLKGKRPPVSDDLLAYADDFEDKAEMKGSPSYARLFNRKSVPYTFKEETTTSGEKKIIATGSQILMQKVDPPPRASTVNSAQGSFLLFSPLTHFLASGLFDVFLAPLLEETFPSFPPLFIRFFSNLVLTQPYYRAVIRAYASQGVFFWGDPRLAPASSWRPRPPMRRRLLPPPTTVTATATTSPARATGRSRRLRFRERGDCSWWAEAERARAWWFDRWASVERRPGGSGGETGSSQQPPESAGEHPREEATTPDDRSEPRAPMKRKRRISPVFIRGLDVLLDLRSSSSLGRTWQGLQAKDTLVRLPPLLPFTINGFPTPAPSPGRPPAKRRYASTTDDGNDESSSTDDIVLEMEHVPVGVGSAGTLWRGKVGGASVNIKVSPTYDGLASEMESYQKLEAALAREGEKGLEPLTPIVGGRFRSVTDEEELMNMEDARTAMPKFSDWTYEQKSQGLRLLERLHKAGLQHGDVAERNFVLAADGTIRLIDLRHSTDHTCADGCAEIRKFRQFLGMT</sequence>
<evidence type="ECO:0000313" key="3">
    <source>
        <dbReference type="Proteomes" id="UP000321518"/>
    </source>
</evidence>
<dbReference type="InterPro" id="IPR008266">
    <property type="entry name" value="Tyr_kinase_AS"/>
</dbReference>
<comment type="caution">
    <text evidence="2">The sequence shown here is derived from an EMBL/GenBank/DDBJ whole genome shotgun (WGS) entry which is preliminary data.</text>
</comment>
<proteinExistence type="predicted"/>
<dbReference type="AlphaFoldDB" id="A0A511KP97"/>
<dbReference type="OrthoDB" id="427969at2759"/>
<dbReference type="EMBL" id="BJWK01000019">
    <property type="protein sequence ID" value="GEM12198.1"/>
    <property type="molecule type" value="Genomic_DNA"/>
</dbReference>
<gene>
    <name evidence="2" type="ORF">Rt10032_c19g6215</name>
</gene>
<name>A0A511KP97_RHOTO</name>
<feature type="region of interest" description="Disordered" evidence="1">
    <location>
        <begin position="161"/>
        <end position="195"/>
    </location>
</feature>
<organism evidence="2 3">
    <name type="scientific">Rhodotorula toruloides</name>
    <name type="common">Yeast</name>
    <name type="synonym">Rhodosporidium toruloides</name>
    <dbReference type="NCBI Taxonomy" id="5286"/>
    <lineage>
        <taxon>Eukaryota</taxon>
        <taxon>Fungi</taxon>
        <taxon>Dikarya</taxon>
        <taxon>Basidiomycota</taxon>
        <taxon>Pucciniomycotina</taxon>
        <taxon>Microbotryomycetes</taxon>
        <taxon>Sporidiobolales</taxon>
        <taxon>Sporidiobolaceae</taxon>
        <taxon>Rhodotorula</taxon>
    </lineage>
</organism>
<feature type="compositionally biased region" description="Basic and acidic residues" evidence="1">
    <location>
        <begin position="246"/>
        <end position="265"/>
    </location>
</feature>
<dbReference type="PROSITE" id="PS00109">
    <property type="entry name" value="PROTEIN_KINASE_TYR"/>
    <property type="match status" value="1"/>
</dbReference>
<feature type="region of interest" description="Disordered" evidence="1">
    <location>
        <begin position="228"/>
        <end position="271"/>
    </location>
</feature>
<protein>
    <submittedName>
        <fullName evidence="2">Uncharacterized protein</fullName>
    </submittedName>
</protein>
<feature type="compositionally biased region" description="Low complexity" evidence="1">
    <location>
        <begin position="178"/>
        <end position="191"/>
    </location>
</feature>
<dbReference type="InterPro" id="IPR011009">
    <property type="entry name" value="Kinase-like_dom_sf"/>
</dbReference>
<evidence type="ECO:0000256" key="1">
    <source>
        <dbReference type="SAM" id="MobiDB-lite"/>
    </source>
</evidence>
<dbReference type="Proteomes" id="UP000321518">
    <property type="component" value="Unassembled WGS sequence"/>
</dbReference>
<feature type="region of interest" description="Disordered" evidence="1">
    <location>
        <begin position="318"/>
        <end position="350"/>
    </location>
</feature>
<accession>A0A511KP97</accession>
<dbReference type="SUPFAM" id="SSF56112">
    <property type="entry name" value="Protein kinase-like (PK-like)"/>
    <property type="match status" value="1"/>
</dbReference>